<feature type="region of interest" description="Disordered" evidence="1">
    <location>
        <begin position="68"/>
        <end position="133"/>
    </location>
</feature>
<organism evidence="2 3">
    <name type="scientific">Actinacidiphila cocklensis</name>
    <dbReference type="NCBI Taxonomy" id="887465"/>
    <lineage>
        <taxon>Bacteria</taxon>
        <taxon>Bacillati</taxon>
        <taxon>Actinomycetota</taxon>
        <taxon>Actinomycetes</taxon>
        <taxon>Kitasatosporales</taxon>
        <taxon>Streptomycetaceae</taxon>
        <taxon>Actinacidiphila</taxon>
    </lineage>
</organism>
<feature type="compositionally biased region" description="Basic residues" evidence="1">
    <location>
        <begin position="106"/>
        <end position="120"/>
    </location>
</feature>
<feature type="region of interest" description="Disordered" evidence="1">
    <location>
        <begin position="161"/>
        <end position="284"/>
    </location>
</feature>
<sequence length="284" mass="30921">MARGPGRVRGDHRRQRGRPADHLGRVLQPHRGVGRGRPVVEGRRLVLPVLRRGAAAPGRRLVLRRVRLPPPHPDLGAVRRPRRRPVRRGLADPAPAAGPGQQVQRGRLRRGRRRLRHRPQGRPGADVQGAGGRRALRRGVLHAARPAAAAGQEPGRLAGDLLADRRPAHPGDPVGERARRRRHRHLVAVGRGLHPAGRAPDPGDRRPQARPGGTPGGRGPAVQGLRRPRRGGTGGAARPDRGHRQLHRLPGPAPPRRQLTRGGTHRPPPRSPAQPLPPDKEKHE</sequence>
<name>A0A9W4DVL4_9ACTN</name>
<dbReference type="AlphaFoldDB" id="A0A9W4DVL4"/>
<accession>A0A9W4DVL4</accession>
<evidence type="ECO:0000313" key="3">
    <source>
        <dbReference type="Proteomes" id="UP001152519"/>
    </source>
</evidence>
<keyword evidence="3" id="KW-1185">Reference proteome</keyword>
<proteinExistence type="predicted"/>
<reference evidence="2" key="1">
    <citation type="submission" date="2021-05" db="EMBL/GenBank/DDBJ databases">
        <authorList>
            <person name="Arsene-Ploetze F."/>
        </authorList>
    </citation>
    <scope>NUCLEOTIDE SEQUENCE</scope>
    <source>
        <strain evidence="2">DSM 42138</strain>
    </source>
</reference>
<dbReference type="EMBL" id="CAJSLV010000081">
    <property type="protein sequence ID" value="CAG6396993.1"/>
    <property type="molecule type" value="Genomic_DNA"/>
</dbReference>
<feature type="compositionally biased region" description="Basic and acidic residues" evidence="1">
    <location>
        <begin position="162"/>
        <end position="177"/>
    </location>
</feature>
<protein>
    <submittedName>
        <fullName evidence="2">Uncharacterized protein</fullName>
    </submittedName>
</protein>
<evidence type="ECO:0000256" key="1">
    <source>
        <dbReference type="SAM" id="MobiDB-lite"/>
    </source>
</evidence>
<gene>
    <name evidence="2" type="ORF">SCOCK_50042</name>
</gene>
<feature type="region of interest" description="Disordered" evidence="1">
    <location>
        <begin position="1"/>
        <end position="36"/>
    </location>
</feature>
<dbReference type="Proteomes" id="UP001152519">
    <property type="component" value="Unassembled WGS sequence"/>
</dbReference>
<feature type="compositionally biased region" description="Low complexity" evidence="1">
    <location>
        <begin position="91"/>
        <end position="105"/>
    </location>
</feature>
<evidence type="ECO:0000313" key="2">
    <source>
        <dbReference type="EMBL" id="CAG6396993.1"/>
    </source>
</evidence>
<comment type="caution">
    <text evidence="2">The sequence shown here is derived from an EMBL/GenBank/DDBJ whole genome shotgun (WGS) entry which is preliminary data.</text>
</comment>